<dbReference type="Proteomes" id="UP000198600">
    <property type="component" value="Chromosome I"/>
</dbReference>
<protein>
    <submittedName>
        <fullName evidence="2">Uncharacterized protein</fullName>
    </submittedName>
</protein>
<dbReference type="RefSeq" id="WP_084379468.1">
    <property type="nucleotide sequence ID" value="NZ_LS483433.1"/>
</dbReference>
<sequence length="146" mass="16438">MNRLQHDVLKYIYERNEVKVRVLTGAMERKYNDHRDFYPLAGLVLEGFIGFTGGLPTLRQDETITHQDAYLLSRVFQCYSQGTGNQRYQEVTILTGAGESDVFIAAKGLLYFHEYKEKRKEWWAVAALGLVSAIVAGCVTGALVAS</sequence>
<proteinExistence type="predicted"/>
<gene>
    <name evidence="2" type="ORF">SAMN05216202_0632</name>
</gene>
<keyword evidence="3" id="KW-1185">Reference proteome</keyword>
<evidence type="ECO:0000313" key="2">
    <source>
        <dbReference type="EMBL" id="SDU85542.1"/>
    </source>
</evidence>
<dbReference type="EMBL" id="LT629802">
    <property type="protein sequence ID" value="SDU85542.1"/>
    <property type="molecule type" value="Genomic_DNA"/>
</dbReference>
<feature type="transmembrane region" description="Helical" evidence="1">
    <location>
        <begin position="122"/>
        <end position="145"/>
    </location>
</feature>
<evidence type="ECO:0000313" key="3">
    <source>
        <dbReference type="Proteomes" id="UP000198600"/>
    </source>
</evidence>
<keyword evidence="1" id="KW-0812">Transmembrane</keyword>
<reference evidence="3" key="1">
    <citation type="submission" date="2016-10" db="EMBL/GenBank/DDBJ databases">
        <authorList>
            <person name="Varghese N."/>
            <person name="Submissions S."/>
        </authorList>
    </citation>
    <scope>NUCLEOTIDE SEQUENCE [LARGE SCALE GENOMIC DNA]</scope>
    <source>
        <strain evidence="3">LMG 2223</strain>
    </source>
</reference>
<evidence type="ECO:0000256" key="1">
    <source>
        <dbReference type="SAM" id="Phobius"/>
    </source>
</evidence>
<name>A0A1H2LXF1_9PSED</name>
<accession>A0A1H2LXF1</accession>
<dbReference type="STRING" id="46679.SAMN05216202_0632"/>
<dbReference type="OrthoDB" id="7025126at2"/>
<dbReference type="AlphaFoldDB" id="A0A1H2LXF1"/>
<keyword evidence="1" id="KW-0472">Membrane</keyword>
<organism evidence="2 3">
    <name type="scientific">Pseudomonas mucidolens</name>
    <dbReference type="NCBI Taxonomy" id="46679"/>
    <lineage>
        <taxon>Bacteria</taxon>
        <taxon>Pseudomonadati</taxon>
        <taxon>Pseudomonadota</taxon>
        <taxon>Gammaproteobacteria</taxon>
        <taxon>Pseudomonadales</taxon>
        <taxon>Pseudomonadaceae</taxon>
        <taxon>Pseudomonas</taxon>
    </lineage>
</organism>
<keyword evidence="1" id="KW-1133">Transmembrane helix</keyword>